<gene>
    <name evidence="1" type="ORF">ucyna2_00473</name>
</gene>
<dbReference type="Proteomes" id="UP000028922">
    <property type="component" value="Unassembled WGS sequence"/>
</dbReference>
<name>A0A086CHD7_9CHRO</name>
<dbReference type="InterPro" id="IPR010349">
    <property type="entry name" value="Asparaginase_II"/>
</dbReference>
<dbReference type="EC" id="3.5.1.1" evidence="1"/>
<dbReference type="STRING" id="1527444.ucyna2_00473"/>
<sequence length="317" mass="35180">MTRAKRYSAPKIEVNLLREGIIESTHFVEATVCDDRGRTLLVAGNAETTAFVRSSLQPFQAMAIMGTGTLERYRLKDKDLAIICSSHQGRVEQVRQVFNILWQTDIDPICLQCPIPEGRSSSLYHNCSGKHAGMLAVCKQRNWSLNTYLKRTSPIQQLILKKIGELLKIPGEELIGAHDDCGVPTYSMKLSQMAHLYAQLTSGNNLDLERILRAMTYYPAMVAGSKSFDTELMHLTEGQLVSKTGAEGIQCVGQVGQGMGMAIKALDGSERAKYTVAIHLLRQMGWINPAVAEILSETFTLLTKYKRLEVIGELTMV</sequence>
<evidence type="ECO:0000313" key="2">
    <source>
        <dbReference type="Proteomes" id="UP000028922"/>
    </source>
</evidence>
<dbReference type="PATRIC" id="fig|1527444.3.peg.455"/>
<dbReference type="PANTHER" id="PTHR42110">
    <property type="entry name" value="L-ASPARAGINASE, PUTATIVE (AFU_ORTHOLOGUE AFUA_3G11890)-RELATED"/>
    <property type="match status" value="1"/>
</dbReference>
<proteinExistence type="predicted"/>
<organism evidence="1 2">
    <name type="scientific">Candidatus Atelocyanobacterium thalassa isolate SIO64986</name>
    <dbReference type="NCBI Taxonomy" id="1527444"/>
    <lineage>
        <taxon>Bacteria</taxon>
        <taxon>Bacillati</taxon>
        <taxon>Cyanobacteriota</taxon>
        <taxon>Cyanophyceae</taxon>
        <taxon>Oscillatoriophycideae</taxon>
        <taxon>Chroococcales</taxon>
        <taxon>Aphanothecaceae</taxon>
        <taxon>Candidatus Atelocyanobacterium</taxon>
        <taxon>Candidatus Atelocyanobacterium thalassae</taxon>
    </lineage>
</organism>
<comment type="caution">
    <text evidence="1">The sequence shown here is derived from an EMBL/GenBank/DDBJ whole genome shotgun (WGS) entry which is preliminary data.</text>
</comment>
<dbReference type="EMBL" id="JPSP01000004">
    <property type="protein sequence ID" value="KFF41601.1"/>
    <property type="molecule type" value="Genomic_DNA"/>
</dbReference>
<protein>
    <submittedName>
        <fullName evidence="1">Asparaginase</fullName>
        <ecNumber evidence="1">3.5.1.1</ecNumber>
    </submittedName>
</protein>
<dbReference type="PANTHER" id="PTHR42110:SF1">
    <property type="entry name" value="L-ASPARAGINASE, PUTATIVE (AFU_ORTHOLOGUE AFUA_3G11890)-RELATED"/>
    <property type="match status" value="1"/>
</dbReference>
<reference evidence="1 2" key="1">
    <citation type="submission" date="2014-08" db="EMBL/GenBank/DDBJ databases">
        <title>Comparative genomics reveals surprising divergence of two closely related strains of uncultivated UCYN-A cyanobacteria.</title>
        <authorList>
            <person name="Bombar D."/>
            <person name="Heller P."/>
            <person name="Sanchez-Baracaldo P."/>
            <person name="Carter B.J."/>
            <person name="Zert J.P."/>
        </authorList>
    </citation>
    <scope>NUCLEOTIDE SEQUENCE [LARGE SCALE GENOMIC DNA]</scope>
</reference>
<keyword evidence="1" id="KW-0378">Hydrolase</keyword>
<evidence type="ECO:0000313" key="1">
    <source>
        <dbReference type="EMBL" id="KFF41601.1"/>
    </source>
</evidence>
<dbReference type="Pfam" id="PF06089">
    <property type="entry name" value="Asparaginase_II"/>
    <property type="match status" value="1"/>
</dbReference>
<accession>A0A086CHD7</accession>
<dbReference type="eggNOG" id="COG4448">
    <property type="taxonomic scope" value="Bacteria"/>
</dbReference>
<dbReference type="AlphaFoldDB" id="A0A086CHD7"/>
<dbReference type="GO" id="GO:0004067">
    <property type="term" value="F:asparaginase activity"/>
    <property type="evidence" value="ECO:0007669"/>
    <property type="project" value="UniProtKB-EC"/>
</dbReference>